<feature type="compositionally biased region" description="Basic and acidic residues" evidence="2">
    <location>
        <begin position="327"/>
        <end position="344"/>
    </location>
</feature>
<organism evidence="3 4">
    <name type="scientific">Halostreptopolyspora alba</name>
    <dbReference type="NCBI Taxonomy" id="2487137"/>
    <lineage>
        <taxon>Bacteria</taxon>
        <taxon>Bacillati</taxon>
        <taxon>Actinomycetota</taxon>
        <taxon>Actinomycetes</taxon>
        <taxon>Streptosporangiales</taxon>
        <taxon>Nocardiopsidaceae</taxon>
        <taxon>Halostreptopolyspora</taxon>
    </lineage>
</organism>
<dbReference type="Proteomes" id="UP000269198">
    <property type="component" value="Unassembled WGS sequence"/>
</dbReference>
<comment type="caution">
    <text evidence="3">The sequence shown here is derived from an EMBL/GenBank/DDBJ whole genome shotgun (WGS) entry which is preliminary data.</text>
</comment>
<name>A0A3N0E7G4_9ACTN</name>
<protein>
    <submittedName>
        <fullName evidence="3">TIGR02680 family protein</fullName>
    </submittedName>
</protein>
<gene>
    <name evidence="3" type="ORF">EFW17_14315</name>
</gene>
<dbReference type="EMBL" id="RJMB01000014">
    <property type="protein sequence ID" value="RNL83777.1"/>
    <property type="molecule type" value="Genomic_DNA"/>
</dbReference>
<proteinExistence type="predicted"/>
<dbReference type="PANTHER" id="PTHR45615">
    <property type="entry name" value="MYOSIN HEAVY CHAIN, NON-MUSCLE"/>
    <property type="match status" value="1"/>
</dbReference>
<keyword evidence="4" id="KW-1185">Reference proteome</keyword>
<dbReference type="Pfam" id="PF13558">
    <property type="entry name" value="SbcC_Walker_B"/>
    <property type="match status" value="1"/>
</dbReference>
<dbReference type="PANTHER" id="PTHR45615:SF80">
    <property type="entry name" value="GRIP DOMAIN-CONTAINING PROTEIN"/>
    <property type="match status" value="1"/>
</dbReference>
<feature type="region of interest" description="Disordered" evidence="2">
    <location>
        <begin position="327"/>
        <end position="352"/>
    </location>
</feature>
<dbReference type="OrthoDB" id="8527901at2"/>
<accession>A0A3N0E7G4</accession>
<dbReference type="InterPro" id="IPR027417">
    <property type="entry name" value="P-loop_NTPase"/>
</dbReference>
<dbReference type="Gene3D" id="3.40.50.300">
    <property type="entry name" value="P-loop containing nucleotide triphosphate hydrolases"/>
    <property type="match status" value="1"/>
</dbReference>
<evidence type="ECO:0000256" key="1">
    <source>
        <dbReference type="SAM" id="Coils"/>
    </source>
</evidence>
<feature type="region of interest" description="Disordered" evidence="2">
    <location>
        <begin position="1071"/>
        <end position="1118"/>
    </location>
</feature>
<dbReference type="InterPro" id="IPR013496">
    <property type="entry name" value="CHP02680"/>
</dbReference>
<evidence type="ECO:0000256" key="2">
    <source>
        <dbReference type="SAM" id="MobiDB-lite"/>
    </source>
</evidence>
<reference evidence="3 4" key="1">
    <citation type="submission" date="2018-11" db="EMBL/GenBank/DDBJ databases">
        <title>The genome draft of YIM 96095.</title>
        <authorList>
            <person name="Tang S.-K."/>
            <person name="Chunyu W.-X."/>
            <person name="Feng Y.-Z."/>
        </authorList>
    </citation>
    <scope>NUCLEOTIDE SEQUENCE [LARGE SCALE GENOMIC DNA]</scope>
    <source>
        <strain evidence="3 4">YIM 96095</strain>
    </source>
</reference>
<evidence type="ECO:0000313" key="3">
    <source>
        <dbReference type="EMBL" id="RNL83777.1"/>
    </source>
</evidence>
<feature type="region of interest" description="Disordered" evidence="2">
    <location>
        <begin position="1167"/>
        <end position="1191"/>
    </location>
</feature>
<dbReference type="SUPFAM" id="SSF52540">
    <property type="entry name" value="P-loop containing nucleoside triphosphate hydrolases"/>
    <property type="match status" value="1"/>
</dbReference>
<feature type="coiled-coil region" evidence="1">
    <location>
        <begin position="1021"/>
        <end position="1048"/>
    </location>
</feature>
<dbReference type="NCBIfam" id="TIGR02680">
    <property type="entry name" value="TIGR02680 family protein"/>
    <property type="match status" value="1"/>
</dbReference>
<keyword evidence="1" id="KW-0175">Coiled coil</keyword>
<dbReference type="RefSeq" id="WP_123201893.1">
    <property type="nucleotide sequence ID" value="NZ_RJMB01000014.1"/>
</dbReference>
<sequence>MSDAGEPETTLPATARVQRYRLNRAGICNVWQYDDHTFQFADGRLLLRGRNGAGKSKALEMLLPFLLDGDARRIDTTGTGRTSLRWLLLGAREEPAESREDAGSPSGDTGEESSIVGYLWVEFALWDGDDARYLTLGAAVTAAAGTDARSVFFVTERRVGDDLALVTDGRPMPVERLRAEVGGSNCYDSAVPYRTRVMRDLFGIDDPVRYRNLVHLLYRLRRPTIGERLEAGELVSVLAEALPPMDENVIDEVARNVSDLEEARERLAALRGAREEVGAFLTDYRGYLHGALRGRVRSVREQITAYQRRDTEVDRLRDELDRLVESESAAQEERDRLRRTRDTAASDAATLTAAGSVPPVASDEVHEARYAAVTAYVRAAEASWAAAGFAETTEEQARQRLTSDIGAIERALSDLQRIHTQTLECARDSGLASLPLGQVPHPVSTTLAPRESVSRVDLEGVERAVERDPVSGIDLADLRRGLAELHDRMSEADGLAAERAREAATLRALAADLVVAERREEALNGEEESANATLEHAHERERALIEEVRAVSVAYAAQVREWGTTLREAAPDSDLSEPLARLEEQVELPLDEAMRVLDPDVPEKVARSAHEIVDPLLRDLRERRDTAVGEERELVTELDELSERKAGTAGHIAAPPPAWATADRDKAAGTPLYLAVDFVDTLSQAERAGLEAALEASGLLSGWIAADGTIVDPTTGDLMLSAGRQATGRTLLDVLTPVSDPESGVADHTVAALLASVALLPAVGEGDTEARHRRLGSTTAPSAVALDGRWRLGVASGAHGKATPEYIGEEARAQARDRHLANIDRRIAIAEALLAEAGERRGDIETRHATLLDISRAVPDGRELISAWAALDNARSWLAEAKRAHAAARDEAAAARSTVLDLRSRLHERAESAADSGIGATALPTGVDTLTDTVTTLEALRVRVDAAKRDLEALAVLLGDYQRHVEEWERARSERIMAEDARTSAIGDMITVRRRIELTDRTRTAEPEQIHSAVGEVRARVDQADDRLPEAERVAQQARDDRVAAETRLDAAVFERAEQARRTITAGTSLREMLGGADGDPDPALLTAAGLPDLPFPDGPPGTLDPGHSDGGEADDTGEDALADRVRALDALVTTLEEGLDPAETAVEIDDSGILRRREELHRLLTGAGTADSESYAEGRAPRRNPIGARTELTEPNGLKRLTVHDDDGSHDIAEYAERLDEAIARAEEAALLREEEAFERHLLGELAGHLARQIDEARALIARMNDVLASVTTSQGLGVRIDWRLAPDADEDIQAVVPLLERPAEQRTRVETTRLRDALRRCIEAIRRLDPSATGGARLRAALDYRSWFTFTVYVTDSTNPDSERRLSHRTALSQGEQRVVAYLVLFAAAAAQFDSLAAHAKHAPRLILLDDAFAKVDEPTHGRLLGLLVELDLDFVLTSERVWGCFPSVPRLHIYECLRDPAVPGIATLHFTWDGNRRRLVGV</sequence>
<evidence type="ECO:0000313" key="4">
    <source>
        <dbReference type="Proteomes" id="UP000269198"/>
    </source>
</evidence>